<dbReference type="Proteomes" id="UP000503129">
    <property type="component" value="Chromosome"/>
</dbReference>
<dbReference type="InterPro" id="IPR009003">
    <property type="entry name" value="Peptidase_S1_PA"/>
</dbReference>
<dbReference type="EMBL" id="CP030118">
    <property type="protein sequence ID" value="QDL08952.1"/>
    <property type="molecule type" value="Genomic_DNA"/>
</dbReference>
<dbReference type="PANTHER" id="PTHR43019">
    <property type="entry name" value="SERINE ENDOPROTEASE DEGS"/>
    <property type="match status" value="1"/>
</dbReference>
<keyword evidence="2" id="KW-1185">Reference proteome</keyword>
<sequence>MRGQVIKLSCGFSVALLGAALVMVQSQVVIALTPREVNGIAKQITVRIDGANPGSGVIIKRQGNTYTVLTNWHVLKENGNTVQTPDGRRYTVNQSLVKPFRGLDLAEFQFTSTENYRKSELGNSQQLSEGIAVYATGWANPDGICLQRCYRFSLGSISVISPSSKDGYAMVYTNIIKPGMSGGPVLDEQGRLIGINGQSKQEPITGSIDYLGIPINTYLNYTSEKVFQQSQVAVSSGGAKFFCGMNEGMLATLVRTSQGNIPMIRWISGNDSEKTARCKDVSARFQRTYENGTLNYLRTGTIKGQPVICAAASKEDISPCTDSTVLFILKPGTNPQQILDKLEVQRTRAYDPQLKL</sequence>
<evidence type="ECO:0008006" key="3">
    <source>
        <dbReference type="Google" id="ProtNLM"/>
    </source>
</evidence>
<dbReference type="KEGG" id="bsen:DP114_14535"/>
<evidence type="ECO:0000313" key="1">
    <source>
        <dbReference type="EMBL" id="QDL08952.1"/>
    </source>
</evidence>
<evidence type="ECO:0000313" key="2">
    <source>
        <dbReference type="Proteomes" id="UP000503129"/>
    </source>
</evidence>
<dbReference type="Gene3D" id="2.40.10.10">
    <property type="entry name" value="Trypsin-like serine proteases"/>
    <property type="match status" value="2"/>
</dbReference>
<dbReference type="InterPro" id="IPR043504">
    <property type="entry name" value="Peptidase_S1_PA_chymotrypsin"/>
</dbReference>
<organism evidence="1 2">
    <name type="scientific">Brasilonema sennae CENA114</name>
    <dbReference type="NCBI Taxonomy" id="415709"/>
    <lineage>
        <taxon>Bacteria</taxon>
        <taxon>Bacillati</taxon>
        <taxon>Cyanobacteriota</taxon>
        <taxon>Cyanophyceae</taxon>
        <taxon>Nostocales</taxon>
        <taxon>Scytonemataceae</taxon>
        <taxon>Brasilonema</taxon>
        <taxon>Bromeliae group (in: Brasilonema)</taxon>
    </lineage>
</organism>
<dbReference type="SUPFAM" id="SSF50494">
    <property type="entry name" value="Trypsin-like serine proteases"/>
    <property type="match status" value="1"/>
</dbReference>
<dbReference type="AlphaFoldDB" id="A0A856ME62"/>
<protein>
    <recommendedName>
        <fullName evidence="3">Serine protease</fullName>
    </recommendedName>
</protein>
<dbReference type="Pfam" id="PF14218">
    <property type="entry name" value="COP23"/>
    <property type="match status" value="1"/>
</dbReference>
<dbReference type="Pfam" id="PF13365">
    <property type="entry name" value="Trypsin_2"/>
    <property type="match status" value="1"/>
</dbReference>
<proteinExistence type="predicted"/>
<gene>
    <name evidence="1" type="ORF">DP114_14535</name>
</gene>
<name>A0A856ME62_9CYAN</name>
<dbReference type="RefSeq" id="WP_169267280.1">
    <property type="nucleotide sequence ID" value="NZ_CAWOXK010000001.1"/>
</dbReference>
<reference evidence="1 2" key="1">
    <citation type="submission" date="2018-06" db="EMBL/GenBank/DDBJ databases">
        <title>Comparative genomics of Brasilonema spp. strains.</title>
        <authorList>
            <person name="Alvarenga D.O."/>
            <person name="Fiore M.F."/>
            <person name="Varani A.M."/>
        </authorList>
    </citation>
    <scope>NUCLEOTIDE SEQUENCE [LARGE SCALE GENOMIC DNA]</scope>
    <source>
        <strain evidence="1 2">CENA114</strain>
    </source>
</reference>
<dbReference type="InterPro" id="IPR025478">
    <property type="entry name" value="COP23"/>
</dbReference>
<accession>A0A856ME62</accession>